<dbReference type="Pfam" id="PF13472">
    <property type="entry name" value="Lipase_GDSL_2"/>
    <property type="match status" value="1"/>
</dbReference>
<name>A0ABW1LND9_9ACTN</name>
<dbReference type="Pfam" id="PF00801">
    <property type="entry name" value="PKD"/>
    <property type="match status" value="1"/>
</dbReference>
<sequence length="2797" mass="290981">MLGRRVGVPLVVVAALFVALMAPAHAAVWVGWSTSSRAFTPNGDGNEDTFGAQLYLSESANVTVEARNELGTTVATLTSDESFPGGYRWFEWDGHDSTGAVVPAGLYTLVAEAVGRDGGAETARLDTEVVVRSAGVVSSPDPGASLSGDVSVVVDPTAGVEVDQVSFYLPGCGWRTADDPSDDGSWVVSGDVSGCTAGEQTLTVSITWLDRFGVGHSHVVERPVVVLDEGAPSVSEHDSGPRVLTLQGPDQPTDAYAYFRCSDASPVTWSDFELRDASGVVVRTVGPAYGAGPRTCGQWWTDNYASFPGRDEAGELLADGDYTLVGTVTDPGGLSGTVEVPFEVDYRVPGAVSAPEAGASLSGEVSLSVMPAAGTDVDQVSFYLPGCSWWTSYDPGEDGSFAVSVDVSACTSGEQTLTTSITWLDHFGVGHSYQVERPVTVLDEGAPQVSVYDRGPRVLALTGPGAVADAYAYFRCSDSSPVTWSDFELKDASGAVVRTVPPAYGAGPRSCGQWWTDNYVSFPGRDDADELLADGEYTLVGTVTDAGGLSSTVEVPFDVDYRVPGAVTSPDPGASLSGEVSLVVTPTAGVDVDQVSFYLPGCGWRTSYDPAEDGSYVVPTDVSACTAGEQTLTASITWLDRFGMGHSYQVERQVTVLDDDPPRLSVRYQGARVLTLSGPGQTPDGYVGFECTDSSPVTWSDFELKDSSGAVVRTIPPAYGAGPRSCADYGYDDNYVSFPGRDDADELLPDGEYTLVGTITDAGGLSDTIEVPFEVDYRVPGTLARPDAGATLSGRPAFVFQPAAAFADATDQVSLWLAGRTFTIYNAAANGQWRTTHAMGGFDAGPATLYTTVYWHDRFGAQHSYTLPEREVAIDPTAIPLDATIDPATGQAPVETTLKVTTSDPNDQTVLVRVDWADGSPIQTSNVASPYGEQTYQHTFDAPGVYPVFVSVSNGAGGYSSKTLSVTATGKPNTAPTLTSTVTPTSGAAPLDVAVTMAASDADDDALTYKVDFGDGTAPATGPYPPAGPVQHRYGRPGTFQVKTTVTDGRLSAAKVTRVTAVLPEPVSANAGDDQVVEAGQPVSFDGGASRPAAMLTSYAWTFGDGGSGSGAQTTHTYAKPGRYTVTLRAAAGSESATDTAIVDVVAPEPLKGLFVTVSGSSGPISGAEVTVVAPDGTRLTGTSGGDGVARIQGLPDGPVSAYVWADGYRPASVAAQLADGRADATVTLETGEVGSVTLDQHEMTIEEIQDAGIDVADPENYHVYEATINLFFVPDVPAADVPPPQEISVYVTPTGVICYDNCGNDGGGGGGGDGGGGGVVTFGDYQWIPEVTYVEEAPVIQWLVLPMRASWLKEFFEVKLVVSNLTTGFTFTDGVASLPLPSGLSLAPTATPQQATQAVGDVPGGGSRSVTWIVRGDEEGAYDIEAEYSATVSPLDKTVRLVGRSRDPLKVDGAGALETSIVLDCRATRWAPYAFDVRVHNVSTAPVYNFQVEMLDRAADAPETQADFFYAPSPAQVQGTAAIAPDGYWTASYVVYPGLGNDEVKQLRLVLGSSFVQRTGGDVDLAPKLETRDDPCPEDPNVGDSSLAPRTTPITVTIPPAGDRAELTWARPAAPDGLHVTGYTLYARQSLRGGGWTVVNDHIATHSDGDESYTIPASQHAIGRYYALGTLYSDGSVHFQHQLGIGPARYVALGDSFSAGEGVPAFEPGTAKDYSPVTNHEKYGDDNLCHRSAQGSYSRILANDRSLGLEPAVFHACSGAVAADIWSDNRKEGNENVRAQDQEVNQFTDVVTMTLGGNDIGFADIAQSCVIFDCTGQILAGKIIGDNPILNEVAQMWDYKSAVDERISTLIGGGKCLHGIEKAVKIAQVWCAVQVARSINKVVEMGTIDPDRFSSPRNLTGGQLEDRLVRAYTDIATRAPHARIYVGGYPQLVDMNGSATCDLLLEDLPVVLSLGKNERTFVYWLVAELNDRIQAAIATANKELGGRISYVDASPATAFGGKELCRGDRLNESSGFNSVVNPYFSTPNNYGPVAFSLHPNKYGQQAYATEFKGAMGDDLKKNLLSYPGQDSPAGDVFVPYGARNLTVTTSIPGSTVTPRIYSPSGDLVPPDAPGVSVTSTATTTTTVITDPAPGTWRVEVHGDDVAEDGEPTTVMAYAEPAPVTPPEAHATAHTVSGTVVEFDGSTSTAGAGATYRWVFSDGASANGVTVQHDFGDAPSRSATLEVADDSGTSFDGAGIELPNHAPVAQPDTAATPKDVTLDLPAPGLLANDSDADDDLIWSTVVTEPVHGTLTLLNTGALTYVPEPGWEGYDTFTYATADGDATSEPATVRIKVGNPRTSPAITLDVPTSATYGTAVPVSVEVVADPPPTAKATVSLDGAPLGDVVLVEGVGSIDVPAGTAAGTHTLVASYAGDDAVLAGASGESTLTIAKQTPTVEIAAPASTTYGTATSVTVTVGGAGPFPGAIGLKVGSTALTATSTAARSAVFALPTDVEPGERALTATYAGDGNHADASASKQVTVTPATFALASGPSISGSPVEGATLTAQPGSWSPEPDELGYRWTAGGDDIPGATSSTYVLTSAEVGDVIRVVVTGSRHGHTTRSATSDATGPVARRTILNTTRPKVSGVATVGRPLTASGGTWTPSDATLTYQWLSNGATIPGATATTLVVGPTLAGRTLTVRVTATKAGYGSTTETSAPTRAVARGTIKMLARPTITGSRLVGRKLTASPGRWSPTGVKVTYQWLRNGTAIPGATARQLKLSKADAGRTLTVRVTATLTGYNKATGTSAGAKVKR</sequence>
<dbReference type="InterPro" id="IPR035986">
    <property type="entry name" value="PKD_dom_sf"/>
</dbReference>
<dbReference type="SUPFAM" id="SSF49299">
    <property type="entry name" value="PKD domain"/>
    <property type="match status" value="4"/>
</dbReference>
<proteinExistence type="predicted"/>
<dbReference type="Pfam" id="PF17963">
    <property type="entry name" value="Big_9"/>
    <property type="match status" value="1"/>
</dbReference>
<dbReference type="Pfam" id="PF13620">
    <property type="entry name" value="CarboxypepD_reg"/>
    <property type="match status" value="1"/>
</dbReference>
<protein>
    <submittedName>
        <fullName evidence="4">PKD domain-containing protein</fullName>
    </submittedName>
</protein>
<feature type="region of interest" description="Disordered" evidence="1">
    <location>
        <begin position="1566"/>
        <end position="1594"/>
    </location>
</feature>
<feature type="domain" description="PKD" evidence="3">
    <location>
        <begin position="976"/>
        <end position="1048"/>
    </location>
</feature>
<feature type="domain" description="PKD" evidence="3">
    <location>
        <begin position="902"/>
        <end position="973"/>
    </location>
</feature>
<dbReference type="InterPro" id="IPR025965">
    <property type="entry name" value="FlgD/Vpr_Ig-like"/>
</dbReference>
<dbReference type="Gene3D" id="2.60.40.3440">
    <property type="match status" value="1"/>
</dbReference>
<reference evidence="5" key="1">
    <citation type="journal article" date="2019" name="Int. J. Syst. Evol. Microbiol.">
        <title>The Global Catalogue of Microorganisms (GCM) 10K type strain sequencing project: providing services to taxonomists for standard genome sequencing and annotation.</title>
        <authorList>
            <consortium name="The Broad Institute Genomics Platform"/>
            <consortium name="The Broad Institute Genome Sequencing Center for Infectious Disease"/>
            <person name="Wu L."/>
            <person name="Ma J."/>
        </authorList>
    </citation>
    <scope>NUCLEOTIDE SEQUENCE [LARGE SCALE GENOMIC DNA]</scope>
    <source>
        <strain evidence="5">CCUG 54522</strain>
    </source>
</reference>
<dbReference type="SUPFAM" id="SSF52266">
    <property type="entry name" value="SGNH hydrolase"/>
    <property type="match status" value="2"/>
</dbReference>
<dbReference type="InterPro" id="IPR022409">
    <property type="entry name" value="PKD/Chitinase_dom"/>
</dbReference>
<evidence type="ECO:0000259" key="3">
    <source>
        <dbReference type="PROSITE" id="PS50093"/>
    </source>
</evidence>
<evidence type="ECO:0000256" key="1">
    <source>
        <dbReference type="SAM" id="MobiDB-lite"/>
    </source>
</evidence>
<accession>A0ABW1LND9</accession>
<dbReference type="SMART" id="SM00089">
    <property type="entry name" value="PKD"/>
    <property type="match status" value="4"/>
</dbReference>
<evidence type="ECO:0000256" key="2">
    <source>
        <dbReference type="SAM" id="SignalP"/>
    </source>
</evidence>
<dbReference type="Pfam" id="PF18911">
    <property type="entry name" value="PKD_4"/>
    <property type="match status" value="2"/>
</dbReference>
<evidence type="ECO:0000313" key="4">
    <source>
        <dbReference type="EMBL" id="MFC6045229.1"/>
    </source>
</evidence>
<dbReference type="CDD" id="cd00146">
    <property type="entry name" value="PKD"/>
    <property type="match status" value="1"/>
</dbReference>
<comment type="caution">
    <text evidence="4">The sequence shown here is derived from an EMBL/GenBank/DDBJ whole genome shotgun (WGS) entry which is preliminary data.</text>
</comment>
<dbReference type="Pfam" id="PF13860">
    <property type="entry name" value="FlgD_ig"/>
    <property type="match status" value="1"/>
</dbReference>
<dbReference type="EMBL" id="JBHSRJ010000008">
    <property type="protein sequence ID" value="MFC6045229.1"/>
    <property type="molecule type" value="Genomic_DNA"/>
</dbReference>
<dbReference type="CDD" id="cd01823">
    <property type="entry name" value="SEST_like"/>
    <property type="match status" value="1"/>
</dbReference>
<dbReference type="Gene3D" id="2.60.40.4070">
    <property type="match status" value="1"/>
</dbReference>
<feature type="compositionally biased region" description="Basic and acidic residues" evidence="1">
    <location>
        <begin position="1566"/>
        <end position="1576"/>
    </location>
</feature>
<dbReference type="Pfam" id="PF16640">
    <property type="entry name" value="Big_3_5"/>
    <property type="match status" value="1"/>
</dbReference>
<dbReference type="PANTHER" id="PTHR37981">
    <property type="entry name" value="LIPASE 2"/>
    <property type="match status" value="1"/>
</dbReference>
<dbReference type="InterPro" id="IPR037460">
    <property type="entry name" value="SEST-like"/>
</dbReference>
<keyword evidence="2" id="KW-0732">Signal</keyword>
<organism evidence="4 5">
    <name type="scientific">Nocardioides hankookensis</name>
    <dbReference type="NCBI Taxonomy" id="443157"/>
    <lineage>
        <taxon>Bacteria</taxon>
        <taxon>Bacillati</taxon>
        <taxon>Actinomycetota</taxon>
        <taxon>Actinomycetes</taxon>
        <taxon>Propionibacteriales</taxon>
        <taxon>Nocardioidaceae</taxon>
        <taxon>Nocardioides</taxon>
    </lineage>
</organism>
<dbReference type="InterPro" id="IPR036514">
    <property type="entry name" value="SGNH_hydro_sf"/>
</dbReference>
<dbReference type="Gene3D" id="2.60.40.10">
    <property type="entry name" value="Immunoglobulins"/>
    <property type="match status" value="5"/>
</dbReference>
<feature type="domain" description="PKD" evidence="3">
    <location>
        <begin position="2166"/>
        <end position="2232"/>
    </location>
</feature>
<dbReference type="Gene3D" id="3.40.50.1110">
    <property type="entry name" value="SGNH hydrolase"/>
    <property type="match status" value="1"/>
</dbReference>
<feature type="domain" description="PKD" evidence="3">
    <location>
        <begin position="1066"/>
        <end position="1148"/>
    </location>
</feature>
<feature type="signal peptide" evidence="2">
    <location>
        <begin position="1"/>
        <end position="26"/>
    </location>
</feature>
<dbReference type="Proteomes" id="UP001596135">
    <property type="component" value="Unassembled WGS sequence"/>
</dbReference>
<evidence type="ECO:0000313" key="5">
    <source>
        <dbReference type="Proteomes" id="UP001596135"/>
    </source>
</evidence>
<dbReference type="InterPro" id="IPR013783">
    <property type="entry name" value="Ig-like_fold"/>
</dbReference>
<dbReference type="PROSITE" id="PS50093">
    <property type="entry name" value="PKD"/>
    <property type="match status" value="4"/>
</dbReference>
<dbReference type="InterPro" id="IPR013830">
    <property type="entry name" value="SGNH_hydro"/>
</dbReference>
<dbReference type="PANTHER" id="PTHR37981:SF1">
    <property type="entry name" value="SGNH HYDROLASE-TYPE ESTERASE DOMAIN-CONTAINING PROTEIN"/>
    <property type="match status" value="1"/>
</dbReference>
<dbReference type="InterPro" id="IPR000601">
    <property type="entry name" value="PKD_dom"/>
</dbReference>
<dbReference type="Gene3D" id="2.60.40.2700">
    <property type="match status" value="3"/>
</dbReference>
<dbReference type="RefSeq" id="WP_379158025.1">
    <property type="nucleotide sequence ID" value="NZ_JBHSRJ010000008.1"/>
</dbReference>
<feature type="region of interest" description="Disordered" evidence="1">
    <location>
        <begin position="2533"/>
        <end position="2556"/>
    </location>
</feature>
<feature type="chain" id="PRO_5046753584" evidence="2">
    <location>
        <begin position="27"/>
        <end position="2797"/>
    </location>
</feature>
<keyword evidence="5" id="KW-1185">Reference proteome</keyword>
<dbReference type="InterPro" id="IPR032109">
    <property type="entry name" value="Big_3_5"/>
</dbReference>
<gene>
    <name evidence="4" type="ORF">ACFPYL_19225</name>
</gene>